<dbReference type="InterPro" id="IPR052824">
    <property type="entry name" value="m6A_RNA_Methylation_Regulator"/>
</dbReference>
<feature type="region of interest" description="Disordered" evidence="1">
    <location>
        <begin position="776"/>
        <end position="829"/>
    </location>
</feature>
<feature type="compositionally biased region" description="Polar residues" evidence="1">
    <location>
        <begin position="473"/>
        <end position="483"/>
    </location>
</feature>
<dbReference type="PANTHER" id="PTHR13585">
    <property type="entry name" value="CHASCON, ISOFORM D-RELATED"/>
    <property type="match status" value="1"/>
</dbReference>
<accession>A0A9K3CX57</accession>
<feature type="compositionally biased region" description="Basic and acidic residues" evidence="1">
    <location>
        <begin position="785"/>
        <end position="799"/>
    </location>
</feature>
<feature type="compositionally biased region" description="Basic and acidic residues" evidence="1">
    <location>
        <begin position="592"/>
        <end position="605"/>
    </location>
</feature>
<proteinExistence type="predicted"/>
<comment type="caution">
    <text evidence="2">The sequence shown here is derived from an EMBL/GenBank/DDBJ whole genome shotgun (WGS) entry which is preliminary data.</text>
</comment>
<feature type="compositionally biased region" description="Basic and acidic residues" evidence="1">
    <location>
        <begin position="36"/>
        <end position="54"/>
    </location>
</feature>
<gene>
    <name evidence="2" type="ORF">KIPB_005404</name>
</gene>
<feature type="compositionally biased region" description="Low complexity" evidence="1">
    <location>
        <begin position="375"/>
        <end position="389"/>
    </location>
</feature>
<sequence length="829" mass="90090">MSLASRSLSASFRMPDLGSGSHRPLSDALTPAEVDAMVRRDQRLMQEREREREREKRRRGRDGEGSGANGGGEGDGPPPLAAGDLIEEERVALMCAFVAYSTMSRHSGTLALMKASGVQSGVASRDVMYDLLNADRKRGARESSRTHLGAIVEALVEIGVFGPEDEDLAKHSFHQCMTTMTGLKRAQKSVILMVAMGRFHGYQSIGHLFSLTRRTSEYLPAIQSNKSSALFLEASNDAEGEGEGETRHTWNRVVIALNSNSQGRRVARYLRAFLSISDQIGVLLPPLEHRVPGARRCRARSFRVTPTATHSIPQIATEVTTLINTETNSVLVPLMDDILRTPMTLLGAASLPAPPPLSASLSLSRPTSGGKQRESSYGSNSGYSAYRQQHNQRERERERQSAYALPQMPNTAPTRYKRQSGAERGREREGGPEGTRRAISVHAPALRTEPGSSSGFVPVRTATIRPSAGGTGSHSIYMSSLPSTGGEREGRERQRLPTQHAVRRRAISTPSDSMVHDTIIQGETEGERGSSGIAKGVEVISGILGVGRDRDVRREREIGREAQGGGFPPSPPPPPGSRGGERERATSGSRASSRERERERERETVVTRPGLVLPTVSVISLSSIPAAGNTGSVAPVRRASLVATGSQSHSVTRESSMDGAFNVPSKSYSVDSLTTQQQLIREREREWELEKQREREREWESAKERGKKRGVRGWVAVDASPSGPDTALSPEAVAVTRISAPRYTHAACAPLADLASVARTLQQEQIAETVQQSAAVQQTGYSTDVPERERGIERDEYKRSASLMGSVPKPLCVPEDGEREGEERPSTAD</sequence>
<dbReference type="AlphaFoldDB" id="A0A9K3CX57"/>
<protein>
    <submittedName>
        <fullName evidence="2">Uncharacterized protein</fullName>
    </submittedName>
</protein>
<organism evidence="2 3">
    <name type="scientific">Kipferlia bialata</name>
    <dbReference type="NCBI Taxonomy" id="797122"/>
    <lineage>
        <taxon>Eukaryota</taxon>
        <taxon>Metamonada</taxon>
        <taxon>Carpediemonas-like organisms</taxon>
        <taxon>Kipferlia</taxon>
    </lineage>
</organism>
<feature type="compositionally biased region" description="Low complexity" evidence="1">
    <location>
        <begin position="1"/>
        <end position="14"/>
    </location>
</feature>
<feature type="region of interest" description="Disordered" evidence="1">
    <location>
        <begin position="558"/>
        <end position="607"/>
    </location>
</feature>
<dbReference type="PANTHER" id="PTHR13585:SF19">
    <property type="entry name" value="ZINC FINGER CCCH DOMAIN-CONTAINING PROTEIN 13"/>
    <property type="match status" value="1"/>
</dbReference>
<evidence type="ECO:0000256" key="1">
    <source>
        <dbReference type="SAM" id="MobiDB-lite"/>
    </source>
</evidence>
<feature type="region of interest" description="Disordered" evidence="1">
    <location>
        <begin position="357"/>
        <end position="512"/>
    </location>
</feature>
<evidence type="ECO:0000313" key="3">
    <source>
        <dbReference type="Proteomes" id="UP000265618"/>
    </source>
</evidence>
<feature type="compositionally biased region" description="Basic and acidic residues" evidence="1">
    <location>
        <begin position="420"/>
        <end position="436"/>
    </location>
</feature>
<feature type="compositionally biased region" description="Basic and acidic residues" evidence="1">
    <location>
        <begin position="486"/>
        <end position="495"/>
    </location>
</feature>
<feature type="region of interest" description="Disordered" evidence="1">
    <location>
        <begin position="1"/>
        <end position="82"/>
    </location>
</feature>
<evidence type="ECO:0000313" key="2">
    <source>
        <dbReference type="EMBL" id="GIQ83993.1"/>
    </source>
</evidence>
<name>A0A9K3CX57_9EUKA</name>
<reference evidence="2 3" key="1">
    <citation type="journal article" date="2018" name="PLoS ONE">
        <title>The draft genome of Kipferlia bialata reveals reductive genome evolution in fornicate parasites.</title>
        <authorList>
            <person name="Tanifuji G."/>
            <person name="Takabayashi S."/>
            <person name="Kume K."/>
            <person name="Takagi M."/>
            <person name="Nakayama T."/>
            <person name="Kamikawa R."/>
            <person name="Inagaki Y."/>
            <person name="Hashimoto T."/>
        </authorList>
    </citation>
    <scope>NUCLEOTIDE SEQUENCE [LARGE SCALE GENOMIC DNA]</scope>
    <source>
        <strain evidence="2">NY0173</strain>
    </source>
</reference>
<dbReference type="Proteomes" id="UP000265618">
    <property type="component" value="Unassembled WGS sequence"/>
</dbReference>
<dbReference type="EMBL" id="BDIP01001262">
    <property type="protein sequence ID" value="GIQ83993.1"/>
    <property type="molecule type" value="Genomic_DNA"/>
</dbReference>
<feature type="compositionally biased region" description="Basic and acidic residues" evidence="1">
    <location>
        <begin position="391"/>
        <end position="400"/>
    </location>
</feature>
<keyword evidence="3" id="KW-1185">Reference proteome</keyword>
<feature type="compositionally biased region" description="Gly residues" evidence="1">
    <location>
        <begin position="65"/>
        <end position="75"/>
    </location>
</feature>